<comment type="caution">
    <text evidence="1">The sequence shown here is derived from an EMBL/GenBank/DDBJ whole genome shotgun (WGS) entry which is preliminary data.</text>
</comment>
<evidence type="ECO:0000313" key="1">
    <source>
        <dbReference type="EMBL" id="KAJ6770296.1"/>
    </source>
</evidence>
<reference evidence="1" key="1">
    <citation type="submission" date="2022-11" db="EMBL/GenBank/DDBJ databases">
        <authorList>
            <person name="Hyden B.L."/>
            <person name="Feng K."/>
            <person name="Yates T."/>
            <person name="Jawdy S."/>
            <person name="Smart L.B."/>
            <person name="Muchero W."/>
        </authorList>
    </citation>
    <scope>NUCLEOTIDE SEQUENCE</scope>
    <source>
        <tissue evidence="1">Shoot tip</tissue>
    </source>
</reference>
<dbReference type="AlphaFoldDB" id="A0A9Q0WN62"/>
<organism evidence="1 2">
    <name type="scientific">Salix purpurea</name>
    <name type="common">Purple osier willow</name>
    <dbReference type="NCBI Taxonomy" id="77065"/>
    <lineage>
        <taxon>Eukaryota</taxon>
        <taxon>Viridiplantae</taxon>
        <taxon>Streptophyta</taxon>
        <taxon>Embryophyta</taxon>
        <taxon>Tracheophyta</taxon>
        <taxon>Spermatophyta</taxon>
        <taxon>Magnoliopsida</taxon>
        <taxon>eudicotyledons</taxon>
        <taxon>Gunneridae</taxon>
        <taxon>Pentapetalae</taxon>
        <taxon>rosids</taxon>
        <taxon>fabids</taxon>
        <taxon>Malpighiales</taxon>
        <taxon>Salicaceae</taxon>
        <taxon>Saliceae</taxon>
        <taxon>Salix</taxon>
    </lineage>
</organism>
<gene>
    <name evidence="1" type="ORF">OIU79_021027</name>
</gene>
<evidence type="ECO:0000313" key="2">
    <source>
        <dbReference type="Proteomes" id="UP001151532"/>
    </source>
</evidence>
<proteinExistence type="predicted"/>
<dbReference type="EMBL" id="JAPFFK010000003">
    <property type="protein sequence ID" value="KAJ6770296.1"/>
    <property type="molecule type" value="Genomic_DNA"/>
</dbReference>
<accession>A0A9Q0WN62</accession>
<keyword evidence="2" id="KW-1185">Reference proteome</keyword>
<sequence length="124" mass="14410">MRRNMILIMSKVVCGLHQYQLEGFSWLHQQAIQSLRKRRGRVEGAWLVSITAFGALQDDNLNWCHPRLNFFSKGMFFFHLKSPLPSCTGKLLSKIHGSVHARIRVSYDTCTDLCIFLIRTYGYM</sequence>
<dbReference type="Proteomes" id="UP001151532">
    <property type="component" value="Chromosome 11"/>
</dbReference>
<reference evidence="1" key="2">
    <citation type="journal article" date="2023" name="Int. J. Mol. Sci.">
        <title>De Novo Assembly and Annotation of 11 Diverse Shrub Willow (Salix) Genomes Reveals Novel Gene Organization in Sex-Linked Regions.</title>
        <authorList>
            <person name="Hyden B."/>
            <person name="Feng K."/>
            <person name="Yates T.B."/>
            <person name="Jawdy S."/>
            <person name="Cereghino C."/>
            <person name="Smart L.B."/>
            <person name="Muchero W."/>
        </authorList>
    </citation>
    <scope>NUCLEOTIDE SEQUENCE</scope>
    <source>
        <tissue evidence="1">Shoot tip</tissue>
    </source>
</reference>
<name>A0A9Q0WN62_SALPP</name>
<protein>
    <submittedName>
        <fullName evidence="1">Uncharacterized protein</fullName>
    </submittedName>
</protein>